<evidence type="ECO:0000259" key="5">
    <source>
        <dbReference type="Pfam" id="PF01494"/>
    </source>
</evidence>
<organism evidence="6 7">
    <name type="scientific">Pseudonocardia eucalypti</name>
    <dbReference type="NCBI Taxonomy" id="648755"/>
    <lineage>
        <taxon>Bacteria</taxon>
        <taxon>Bacillati</taxon>
        <taxon>Actinomycetota</taxon>
        <taxon>Actinomycetes</taxon>
        <taxon>Pseudonocardiales</taxon>
        <taxon>Pseudonocardiaceae</taxon>
        <taxon>Pseudonocardia</taxon>
    </lineage>
</organism>
<dbReference type="InterPro" id="IPR036188">
    <property type="entry name" value="FAD/NAD-bd_sf"/>
</dbReference>
<dbReference type="PANTHER" id="PTHR43004:SF19">
    <property type="entry name" value="BINDING MONOOXYGENASE, PUTATIVE (JCVI)-RELATED"/>
    <property type="match status" value="1"/>
</dbReference>
<dbReference type="InterPro" id="IPR036249">
    <property type="entry name" value="Thioredoxin-like_sf"/>
</dbReference>
<dbReference type="SUPFAM" id="SSF52833">
    <property type="entry name" value="Thioredoxin-like"/>
    <property type="match status" value="1"/>
</dbReference>
<evidence type="ECO:0000313" key="7">
    <source>
        <dbReference type="Proteomes" id="UP001428817"/>
    </source>
</evidence>
<comment type="cofactor">
    <cofactor evidence="1">
        <name>FAD</name>
        <dbReference type="ChEBI" id="CHEBI:57692"/>
    </cofactor>
</comment>
<dbReference type="SUPFAM" id="SSF51905">
    <property type="entry name" value="FAD/NAD(P)-binding domain"/>
    <property type="match status" value="1"/>
</dbReference>
<dbReference type="EMBL" id="BAABJP010000001">
    <property type="protein sequence ID" value="GAA5146155.1"/>
    <property type="molecule type" value="Genomic_DNA"/>
</dbReference>
<proteinExistence type="inferred from homology"/>
<gene>
    <name evidence="6" type="ORF">GCM10023321_05180</name>
</gene>
<dbReference type="Gene3D" id="3.40.30.120">
    <property type="match status" value="1"/>
</dbReference>
<comment type="caution">
    <text evidence="6">The sequence shown here is derived from an EMBL/GenBank/DDBJ whole genome shotgun (WGS) entry which is preliminary data.</text>
</comment>
<protein>
    <submittedName>
        <fullName evidence="6">FAD-dependent oxidoreductase</fullName>
    </submittedName>
</protein>
<reference evidence="7" key="1">
    <citation type="journal article" date="2019" name="Int. J. Syst. Evol. Microbiol.">
        <title>The Global Catalogue of Microorganisms (GCM) 10K type strain sequencing project: providing services to taxonomists for standard genome sequencing and annotation.</title>
        <authorList>
            <consortium name="The Broad Institute Genomics Platform"/>
            <consortium name="The Broad Institute Genome Sequencing Center for Infectious Disease"/>
            <person name="Wu L."/>
            <person name="Ma J."/>
        </authorList>
    </citation>
    <scope>NUCLEOTIDE SEQUENCE [LARGE SCALE GENOMIC DNA]</scope>
    <source>
        <strain evidence="7">JCM 18303</strain>
    </source>
</reference>
<dbReference type="InterPro" id="IPR002938">
    <property type="entry name" value="FAD-bd"/>
</dbReference>
<keyword evidence="7" id="KW-1185">Reference proteome</keyword>
<dbReference type="InterPro" id="IPR050641">
    <property type="entry name" value="RIFMO-like"/>
</dbReference>
<keyword evidence="4" id="KW-0274">FAD</keyword>
<sequence length="501" mass="53561">MLGSMSGQVLVIGAGPTGLTAACVLSSWGIHVRVVDAAEAPFAGSRGKGMQPRTLEILDNLGVSGRLIATGRSRLLARHYHPDGSFQLVDLNEGAEPGPDSPYGRSLIIPQWRTEQVLRERLASHGVEVEWGRGVTELEQDQAGVVARFADGTEARADYAIGCDGGSSTVRRLLGVPFLGETTESVRMLVGDVELEGLDRDHWHIWLGENFRGVALCPLPATDTFQFQAPLPPGQPDEPSLANCQRIVDDVIGPGRVRLRRATWLSKWRLNVRMVDRYRVGRVFLAGDAAHVHSPAGGQGLNTGVQDAANLGWKLAHVLAGAPESLLDTYQAERLPVAAGVLGLSNRLMDKVPGARPAADRTEALQLGVSYRGGPLAPPVDADGPNPGDRAPDALCRTATGEPVRLFELFRGPHWTLLDFGHPEHTLGIPTAYIGRDVIDHEGHARRAYAARDGELVLVRPDGYIGTRSLDAAEIAGYLGAAGAGVVNSAGTDSDQRRVRA</sequence>
<feature type="domain" description="FAD-binding" evidence="5">
    <location>
        <begin position="8"/>
        <end position="342"/>
    </location>
</feature>
<evidence type="ECO:0000313" key="6">
    <source>
        <dbReference type="EMBL" id="GAA5146155.1"/>
    </source>
</evidence>
<dbReference type="PANTHER" id="PTHR43004">
    <property type="entry name" value="TRK SYSTEM POTASSIUM UPTAKE PROTEIN"/>
    <property type="match status" value="1"/>
</dbReference>
<evidence type="ECO:0000256" key="3">
    <source>
        <dbReference type="ARBA" id="ARBA00022630"/>
    </source>
</evidence>
<dbReference type="NCBIfam" id="NF004832">
    <property type="entry name" value="PRK06184.1"/>
    <property type="match status" value="1"/>
</dbReference>
<name>A0ABP9PMM9_9PSEU</name>
<dbReference type="Pfam" id="PF21274">
    <property type="entry name" value="Rng_hyd_C"/>
    <property type="match status" value="1"/>
</dbReference>
<keyword evidence="3" id="KW-0285">Flavoprotein</keyword>
<dbReference type="Pfam" id="PF01494">
    <property type="entry name" value="FAD_binding_3"/>
    <property type="match status" value="1"/>
</dbReference>
<comment type="similarity">
    <text evidence="2">Belongs to the PheA/TfdB FAD monooxygenase family.</text>
</comment>
<dbReference type="PRINTS" id="PR00420">
    <property type="entry name" value="RNGMNOXGNASE"/>
</dbReference>
<dbReference type="Gene3D" id="3.30.70.2450">
    <property type="match status" value="1"/>
</dbReference>
<accession>A0ABP9PMM9</accession>
<evidence type="ECO:0000256" key="1">
    <source>
        <dbReference type="ARBA" id="ARBA00001974"/>
    </source>
</evidence>
<evidence type="ECO:0000256" key="4">
    <source>
        <dbReference type="ARBA" id="ARBA00022827"/>
    </source>
</evidence>
<dbReference type="Proteomes" id="UP001428817">
    <property type="component" value="Unassembled WGS sequence"/>
</dbReference>
<evidence type="ECO:0000256" key="2">
    <source>
        <dbReference type="ARBA" id="ARBA00007801"/>
    </source>
</evidence>
<dbReference type="Gene3D" id="3.50.50.60">
    <property type="entry name" value="FAD/NAD(P)-binding domain"/>
    <property type="match status" value="1"/>
</dbReference>